<dbReference type="AlphaFoldDB" id="A0A418MF52"/>
<name>A0A418MF52_9BACT</name>
<gene>
    <name evidence="1" type="ORF">DYU11_08785</name>
</gene>
<proteinExistence type="predicted"/>
<keyword evidence="2" id="KW-1185">Reference proteome</keyword>
<reference evidence="1 2" key="1">
    <citation type="submission" date="2018-08" db="EMBL/GenBank/DDBJ databases">
        <title>Fibrisoma montanum sp. nov., isolated from Danxia mountain soil.</title>
        <authorList>
            <person name="Huang Y."/>
        </authorList>
    </citation>
    <scope>NUCLEOTIDE SEQUENCE [LARGE SCALE GENOMIC DNA]</scope>
    <source>
        <strain evidence="1 2">HYT19</strain>
    </source>
</reference>
<protein>
    <submittedName>
        <fullName evidence="1">Uncharacterized protein</fullName>
    </submittedName>
</protein>
<comment type="caution">
    <text evidence="1">The sequence shown here is derived from an EMBL/GenBank/DDBJ whole genome shotgun (WGS) entry which is preliminary data.</text>
</comment>
<evidence type="ECO:0000313" key="1">
    <source>
        <dbReference type="EMBL" id="RIV25385.1"/>
    </source>
</evidence>
<evidence type="ECO:0000313" key="2">
    <source>
        <dbReference type="Proteomes" id="UP000283523"/>
    </source>
</evidence>
<organism evidence="1 2">
    <name type="scientific">Fibrisoma montanum</name>
    <dbReference type="NCBI Taxonomy" id="2305895"/>
    <lineage>
        <taxon>Bacteria</taxon>
        <taxon>Pseudomonadati</taxon>
        <taxon>Bacteroidota</taxon>
        <taxon>Cytophagia</taxon>
        <taxon>Cytophagales</taxon>
        <taxon>Spirosomataceae</taxon>
        <taxon>Fibrisoma</taxon>
    </lineage>
</organism>
<dbReference type="OrthoDB" id="10008080at2"/>
<dbReference type="Proteomes" id="UP000283523">
    <property type="component" value="Unassembled WGS sequence"/>
</dbReference>
<sequence>MYFEDIFHPIKTLWKEQYYLEYGNSKKSFIISLRDDFREIEYIVEVERREQYNEWHRMMVLVSYQVLTKIGLTYLELAVNVLNIKDIPVEVFEKKYRENLEHEGNEGYLSKYKGRKS</sequence>
<accession>A0A418MF52</accession>
<dbReference type="RefSeq" id="WP_119667269.1">
    <property type="nucleotide sequence ID" value="NZ_QXED01000002.1"/>
</dbReference>
<dbReference type="EMBL" id="QXED01000002">
    <property type="protein sequence ID" value="RIV25385.1"/>
    <property type="molecule type" value="Genomic_DNA"/>
</dbReference>